<reference evidence="2 3" key="1">
    <citation type="journal article" date="2018" name="Sci. Rep.">
        <title>Genomic signatures of local adaptation to the degree of environmental predictability in rotifers.</title>
        <authorList>
            <person name="Franch-Gras L."/>
            <person name="Hahn C."/>
            <person name="Garcia-Roger E.M."/>
            <person name="Carmona M.J."/>
            <person name="Serra M."/>
            <person name="Gomez A."/>
        </authorList>
    </citation>
    <scope>NUCLEOTIDE SEQUENCE [LARGE SCALE GENOMIC DNA]</scope>
    <source>
        <strain evidence="2">HYR1</strain>
    </source>
</reference>
<keyword evidence="3" id="KW-1185">Reference proteome</keyword>
<evidence type="ECO:0000313" key="3">
    <source>
        <dbReference type="Proteomes" id="UP000276133"/>
    </source>
</evidence>
<evidence type="ECO:0000256" key="1">
    <source>
        <dbReference type="SAM" id="Phobius"/>
    </source>
</evidence>
<proteinExistence type="predicted"/>
<evidence type="ECO:0000313" key="2">
    <source>
        <dbReference type="EMBL" id="RNA31747.1"/>
    </source>
</evidence>
<keyword evidence="1" id="KW-0472">Membrane</keyword>
<dbReference type="AlphaFoldDB" id="A0A3M7S7X4"/>
<dbReference type="Proteomes" id="UP000276133">
    <property type="component" value="Unassembled WGS sequence"/>
</dbReference>
<sequence>MSEYSIVLSNCTASFQNIHMFSCREIKNSYFQPPAEKMCRHKSVHFILQERFNLTRMRSNKRSIRSLRNAKENKKTGTGDQTTLDVVALVLNLLFDQTLVYQNYNHNHKHSESVSSPEKRLGSFFIFRPLDKAKKTIFLPTYIDSYLIFDYRNFIKFLNYYLLHPFMHILQFFNILRLVIQLLMLDIVLKSRKIRFKIRYMKKYKAGELKYLKIYLTNKYLIIWVNDQFINNYFIEIIISRNFSKVVFESQSEQHDKNLIEKSSRVYNTI</sequence>
<accession>A0A3M7S7X4</accession>
<dbReference type="EMBL" id="REGN01001902">
    <property type="protein sequence ID" value="RNA31747.1"/>
    <property type="molecule type" value="Genomic_DNA"/>
</dbReference>
<keyword evidence="1" id="KW-0812">Transmembrane</keyword>
<name>A0A3M7S7X4_BRAPC</name>
<organism evidence="2 3">
    <name type="scientific">Brachionus plicatilis</name>
    <name type="common">Marine rotifer</name>
    <name type="synonym">Brachionus muelleri</name>
    <dbReference type="NCBI Taxonomy" id="10195"/>
    <lineage>
        <taxon>Eukaryota</taxon>
        <taxon>Metazoa</taxon>
        <taxon>Spiralia</taxon>
        <taxon>Gnathifera</taxon>
        <taxon>Rotifera</taxon>
        <taxon>Eurotatoria</taxon>
        <taxon>Monogononta</taxon>
        <taxon>Pseudotrocha</taxon>
        <taxon>Ploima</taxon>
        <taxon>Brachionidae</taxon>
        <taxon>Brachionus</taxon>
    </lineage>
</organism>
<keyword evidence="1" id="KW-1133">Transmembrane helix</keyword>
<feature type="transmembrane region" description="Helical" evidence="1">
    <location>
        <begin position="166"/>
        <end position="189"/>
    </location>
</feature>
<comment type="caution">
    <text evidence="2">The sequence shown here is derived from an EMBL/GenBank/DDBJ whole genome shotgun (WGS) entry which is preliminary data.</text>
</comment>
<gene>
    <name evidence="2" type="ORF">BpHYR1_001107</name>
</gene>
<protein>
    <submittedName>
        <fullName evidence="2">Uncharacterized protein</fullName>
    </submittedName>
</protein>